<name>A0ABN7RNH9_OIKDI</name>
<dbReference type="InterPro" id="IPR016187">
    <property type="entry name" value="CTDL_fold"/>
</dbReference>
<dbReference type="PROSITE" id="PS50041">
    <property type="entry name" value="C_TYPE_LECTIN_2"/>
    <property type="match status" value="1"/>
</dbReference>
<evidence type="ECO:0000256" key="1">
    <source>
        <dbReference type="PROSITE-ProRule" id="PRU00076"/>
    </source>
</evidence>
<dbReference type="SMART" id="SM00034">
    <property type="entry name" value="CLECT"/>
    <property type="match status" value="1"/>
</dbReference>
<dbReference type="SMART" id="SM00181">
    <property type="entry name" value="EGF"/>
    <property type="match status" value="4"/>
</dbReference>
<dbReference type="SUPFAM" id="SSF57196">
    <property type="entry name" value="EGF/Laminin"/>
    <property type="match status" value="1"/>
</dbReference>
<dbReference type="Pfam" id="PF00059">
    <property type="entry name" value="Lectin_C"/>
    <property type="match status" value="1"/>
</dbReference>
<dbReference type="InterPro" id="IPR003645">
    <property type="entry name" value="Fol_N"/>
</dbReference>
<gene>
    <name evidence="4" type="ORF">OKIOD_LOCUS749</name>
</gene>
<dbReference type="PANTHER" id="PTHR24033">
    <property type="entry name" value="EGF-LIKE DOMAIN-CONTAINING PROTEIN"/>
    <property type="match status" value="1"/>
</dbReference>
<feature type="disulfide bond" evidence="1">
    <location>
        <begin position="150"/>
        <end position="159"/>
    </location>
</feature>
<evidence type="ECO:0000259" key="3">
    <source>
        <dbReference type="PROSITE" id="PS50041"/>
    </source>
</evidence>
<feature type="domain" description="EGF-like" evidence="2">
    <location>
        <begin position="61"/>
        <end position="97"/>
    </location>
</feature>
<dbReference type="Proteomes" id="UP001158576">
    <property type="component" value="Chromosome PAR"/>
</dbReference>
<keyword evidence="1" id="KW-0245">EGF-like domain</keyword>
<dbReference type="InterPro" id="IPR001304">
    <property type="entry name" value="C-type_lectin-like"/>
</dbReference>
<comment type="caution">
    <text evidence="1">Lacks conserved residue(s) required for the propagation of feature annotation.</text>
</comment>
<evidence type="ECO:0000259" key="2">
    <source>
        <dbReference type="PROSITE" id="PS50026"/>
    </source>
</evidence>
<protein>
    <submittedName>
        <fullName evidence="4">Oidioi.mRNA.OKI2018_I69.PAR.g9191.t1.cds</fullName>
    </submittedName>
</protein>
<organism evidence="4 5">
    <name type="scientific">Oikopleura dioica</name>
    <name type="common">Tunicate</name>
    <dbReference type="NCBI Taxonomy" id="34765"/>
    <lineage>
        <taxon>Eukaryota</taxon>
        <taxon>Metazoa</taxon>
        <taxon>Chordata</taxon>
        <taxon>Tunicata</taxon>
        <taxon>Appendicularia</taxon>
        <taxon>Copelata</taxon>
        <taxon>Oikopleuridae</taxon>
        <taxon>Oikopleura</taxon>
    </lineage>
</organism>
<feature type="domain" description="EGF-like" evidence="2">
    <location>
        <begin position="196"/>
        <end position="232"/>
    </location>
</feature>
<dbReference type="CDD" id="cd00037">
    <property type="entry name" value="CLECT"/>
    <property type="match status" value="1"/>
</dbReference>
<dbReference type="SUPFAM" id="SSF56436">
    <property type="entry name" value="C-type lectin-like"/>
    <property type="match status" value="1"/>
</dbReference>
<dbReference type="Pfam" id="PF00008">
    <property type="entry name" value="EGF"/>
    <property type="match status" value="1"/>
</dbReference>
<dbReference type="Gene3D" id="2.10.25.10">
    <property type="entry name" value="Laminin"/>
    <property type="match status" value="3"/>
</dbReference>
<dbReference type="Gene3D" id="3.10.100.10">
    <property type="entry name" value="Mannose-Binding Protein A, subunit A"/>
    <property type="match status" value="1"/>
</dbReference>
<reference evidence="4 5" key="1">
    <citation type="submission" date="2021-04" db="EMBL/GenBank/DDBJ databases">
        <authorList>
            <person name="Bliznina A."/>
        </authorList>
    </citation>
    <scope>NUCLEOTIDE SEQUENCE [LARGE SCALE GENOMIC DNA]</scope>
</reference>
<dbReference type="PROSITE" id="PS00022">
    <property type="entry name" value="EGF_1"/>
    <property type="match status" value="3"/>
</dbReference>
<dbReference type="EMBL" id="OU015568">
    <property type="protein sequence ID" value="CAG5079179.1"/>
    <property type="molecule type" value="Genomic_DNA"/>
</dbReference>
<feature type="disulfide bond" evidence="1">
    <location>
        <begin position="87"/>
        <end position="96"/>
    </location>
</feature>
<dbReference type="PANTHER" id="PTHR24033:SF151">
    <property type="entry name" value="NOTCH 2"/>
    <property type="match status" value="1"/>
</dbReference>
<proteinExistence type="predicted"/>
<dbReference type="InterPro" id="IPR000742">
    <property type="entry name" value="EGF"/>
</dbReference>
<keyword evidence="5" id="KW-1185">Reference proteome</keyword>
<dbReference type="CDD" id="cd00054">
    <property type="entry name" value="EGF_CA"/>
    <property type="match status" value="1"/>
</dbReference>
<dbReference type="PROSITE" id="PS01186">
    <property type="entry name" value="EGF_2"/>
    <property type="match status" value="2"/>
</dbReference>
<dbReference type="InterPro" id="IPR051830">
    <property type="entry name" value="NOTCH_homolog"/>
</dbReference>
<feature type="domain" description="C-type lectin" evidence="3">
    <location>
        <begin position="242"/>
        <end position="349"/>
    </location>
</feature>
<accession>A0ABN7RNH9</accession>
<feature type="disulfide bond" evidence="1">
    <location>
        <begin position="222"/>
        <end position="231"/>
    </location>
</feature>
<sequence length="354" mass="38893">MAPLFLTKKDLLRVETPSYDVTTDAFKTHDTELVTDIFKEDDASSTLKAEYTEATEIVLTTVLPCAYVSCQNGGNCVVEAASFLCKCPEPFHGSLCELHPCDGVDCENKGICISESAVFGNVCEHHPCDGINCQNGGTCDDQNEVGKCNCPEPFLGDLCDKHPCDDLECGDHGDCNVESGNAQCSCHEPYTGDKCQTHPCDLITCQNGGNCIVVNGNGQCSCSGSFSGIFCQCPPNFVRPAESLNWQSAKTYCTQIGGFLAFFRDENEFSIFKNARHDNNEEWIGYHQKYPNNNDIYETVDGEEAIFFNWDKSSGEPSSADEQCVKIKPAEQFVMHDSGCNALRKFTCMKSQNC</sequence>
<evidence type="ECO:0000313" key="5">
    <source>
        <dbReference type="Proteomes" id="UP001158576"/>
    </source>
</evidence>
<keyword evidence="1" id="KW-1015">Disulfide bond</keyword>
<evidence type="ECO:0000313" key="4">
    <source>
        <dbReference type="EMBL" id="CAG5079179.1"/>
    </source>
</evidence>
<dbReference type="PROSITE" id="PS50026">
    <property type="entry name" value="EGF_3"/>
    <property type="match status" value="3"/>
</dbReference>
<feature type="domain" description="EGF-like" evidence="2">
    <location>
        <begin position="124"/>
        <end position="160"/>
    </location>
</feature>
<dbReference type="SMART" id="SM00274">
    <property type="entry name" value="FOLN"/>
    <property type="match status" value="3"/>
</dbReference>
<dbReference type="InterPro" id="IPR016186">
    <property type="entry name" value="C-type_lectin-like/link_sf"/>
</dbReference>